<keyword evidence="3" id="KW-1185">Reference proteome</keyword>
<proteinExistence type="predicted"/>
<dbReference type="AlphaFoldDB" id="A0A317MYK5"/>
<protein>
    <submittedName>
        <fullName evidence="2">Branched-subunit amino acid transport protein AzlD</fullName>
    </submittedName>
</protein>
<evidence type="ECO:0000313" key="2">
    <source>
        <dbReference type="EMBL" id="PWV64760.1"/>
    </source>
</evidence>
<evidence type="ECO:0000256" key="1">
    <source>
        <dbReference type="SAM" id="Phobius"/>
    </source>
</evidence>
<dbReference type="PIRSF" id="PIRSF003203">
    <property type="entry name" value="AzlD"/>
    <property type="match status" value="1"/>
</dbReference>
<feature type="transmembrane region" description="Helical" evidence="1">
    <location>
        <begin position="6"/>
        <end position="28"/>
    </location>
</feature>
<dbReference type="InterPro" id="IPR008407">
    <property type="entry name" value="Brnchd-chn_aa_trnsp_AzlD"/>
</dbReference>
<gene>
    <name evidence="2" type="ORF">C7443_102413</name>
</gene>
<dbReference type="OrthoDB" id="5324916at2"/>
<accession>A0A317MYK5</accession>
<dbReference type="Pfam" id="PF05437">
    <property type="entry name" value="AzlD"/>
    <property type="match status" value="1"/>
</dbReference>
<keyword evidence="1" id="KW-1133">Transmembrane helix</keyword>
<dbReference type="RefSeq" id="WP_110017390.1">
    <property type="nucleotide sequence ID" value="NZ_QGTJ01000002.1"/>
</dbReference>
<feature type="transmembrane region" description="Helical" evidence="1">
    <location>
        <begin position="40"/>
        <end position="60"/>
    </location>
</feature>
<name>A0A317MYK5_9GAMM</name>
<keyword evidence="1" id="KW-0812">Transmembrane</keyword>
<comment type="caution">
    <text evidence="2">The sequence shown here is derived from an EMBL/GenBank/DDBJ whole genome shotgun (WGS) entry which is preliminary data.</text>
</comment>
<feature type="transmembrane region" description="Helical" evidence="1">
    <location>
        <begin position="72"/>
        <end position="103"/>
    </location>
</feature>
<reference evidence="2 3" key="1">
    <citation type="submission" date="2018-05" db="EMBL/GenBank/DDBJ databases">
        <title>Genomic Encyclopedia of Type Strains, Phase IV (KMG-IV): sequencing the most valuable type-strain genomes for metagenomic binning, comparative biology and taxonomic classification.</title>
        <authorList>
            <person name="Goeker M."/>
        </authorList>
    </citation>
    <scope>NUCLEOTIDE SEQUENCE [LARGE SCALE GENOMIC DNA]</scope>
    <source>
        <strain evidence="2 3">DSM 23606</strain>
    </source>
</reference>
<dbReference type="Proteomes" id="UP000246569">
    <property type="component" value="Unassembled WGS sequence"/>
</dbReference>
<sequence length="106" mass="11473">MNTAYLLGAVAVMGVATLLTRLAPFWLLSAYREAAWLRFLGRYLPPAVMSVLVLYCLRGIDPGAPDHGLPQLLGVVVTVVVHLLWRQSLASIAAGTATCMLLLRLL</sequence>
<organism evidence="2 3">
    <name type="scientific">Plasticicumulans acidivorans</name>
    <dbReference type="NCBI Taxonomy" id="886464"/>
    <lineage>
        <taxon>Bacteria</taxon>
        <taxon>Pseudomonadati</taxon>
        <taxon>Pseudomonadota</taxon>
        <taxon>Gammaproteobacteria</taxon>
        <taxon>Candidatus Competibacteraceae</taxon>
        <taxon>Plasticicumulans</taxon>
    </lineage>
</organism>
<evidence type="ECO:0000313" key="3">
    <source>
        <dbReference type="Proteomes" id="UP000246569"/>
    </source>
</evidence>
<keyword evidence="1" id="KW-0472">Membrane</keyword>
<dbReference type="EMBL" id="QGTJ01000002">
    <property type="protein sequence ID" value="PWV64760.1"/>
    <property type="molecule type" value="Genomic_DNA"/>
</dbReference>